<dbReference type="RefSeq" id="WP_113868949.1">
    <property type="nucleotide sequence ID" value="NZ_BAABQN010000014.1"/>
</dbReference>
<comment type="caution">
    <text evidence="1">The sequence shown here is derived from an EMBL/GenBank/DDBJ whole genome shotgun (WGS) entry which is preliminary data.</text>
</comment>
<protein>
    <submittedName>
        <fullName evidence="1">Spore coat protein YutH</fullName>
    </submittedName>
</protein>
<dbReference type="STRING" id="200904.GCA_900168775_00934"/>
<keyword evidence="1" id="KW-0946">Virion</keyword>
<keyword evidence="2" id="KW-1185">Reference proteome</keyword>
<evidence type="ECO:0000313" key="2">
    <source>
        <dbReference type="Proteomes" id="UP000252254"/>
    </source>
</evidence>
<dbReference type="PANTHER" id="PTHR39179">
    <property type="entry name" value="SPORE COAT PROTEIN I"/>
    <property type="match status" value="1"/>
</dbReference>
<keyword evidence="1" id="KW-0167">Capsid protein</keyword>
<organism evidence="1 2">
    <name type="scientific">Paraliobacillus ryukyuensis</name>
    <dbReference type="NCBI Taxonomy" id="200904"/>
    <lineage>
        <taxon>Bacteria</taxon>
        <taxon>Bacillati</taxon>
        <taxon>Bacillota</taxon>
        <taxon>Bacilli</taxon>
        <taxon>Bacillales</taxon>
        <taxon>Bacillaceae</taxon>
        <taxon>Paraliobacillus</taxon>
    </lineage>
</organism>
<dbReference type="PANTHER" id="PTHR39179:SF2">
    <property type="entry name" value="ENDOSPORE COAT-ASSOCIATED PROTEIN YUTH"/>
    <property type="match status" value="1"/>
</dbReference>
<sequence>MSVIYQYIEHVNGKVVKIDKREAYVLDNFYYFILPTGESEQAHLEREWLASYLEQQNYLRVAKPIKSINGSFVTQDQDKSYVCLQAMKHPYEIKNSETRLAEFHQVAIGYPYMPRFISVYGSWQSLWEDKLTLFEAYYQNQLDMRPVSRYQRLLVDTFPYLIGLTENAIQYVQEINHETRFTEMDQGCITFQRYTNQLDKPFIFSNEFIFDHPARDIAEYIRPLLFRKDGKQQIVEILQTYEKTSPLSVFGWELLYARLILPIHLFDFIDRSSNHFDKEETYLNYRQMLDNQLYYEEQLRTFFKDNKIDVFKNRIHQLDW</sequence>
<dbReference type="Gene3D" id="3.90.1200.10">
    <property type="match status" value="1"/>
</dbReference>
<dbReference type="InterPro" id="IPR047175">
    <property type="entry name" value="CotS-like"/>
</dbReference>
<evidence type="ECO:0000313" key="1">
    <source>
        <dbReference type="EMBL" id="RBO98093.1"/>
    </source>
</evidence>
<reference evidence="1 2" key="1">
    <citation type="submission" date="2018-06" db="EMBL/GenBank/DDBJ databases">
        <title>Genomic Encyclopedia of Type Strains, Phase IV (KMG-IV): sequencing the most valuable type-strain genomes for metagenomic binning, comparative biology and taxonomic classification.</title>
        <authorList>
            <person name="Goeker M."/>
        </authorList>
    </citation>
    <scope>NUCLEOTIDE SEQUENCE [LARGE SCALE GENOMIC DNA]</scope>
    <source>
        <strain evidence="1 2">DSM 15140</strain>
    </source>
</reference>
<dbReference type="OrthoDB" id="2986702at2"/>
<dbReference type="EMBL" id="QNRI01000006">
    <property type="protein sequence ID" value="RBO98093.1"/>
    <property type="molecule type" value="Genomic_DNA"/>
</dbReference>
<dbReference type="GO" id="GO:0042601">
    <property type="term" value="C:endospore-forming forespore"/>
    <property type="evidence" value="ECO:0007669"/>
    <property type="project" value="TreeGrafter"/>
</dbReference>
<dbReference type="AlphaFoldDB" id="A0A366E6U1"/>
<dbReference type="Proteomes" id="UP000252254">
    <property type="component" value="Unassembled WGS sequence"/>
</dbReference>
<proteinExistence type="predicted"/>
<accession>A0A366E6U1</accession>
<gene>
    <name evidence="1" type="ORF">DES48_106115</name>
</gene>
<name>A0A366E6U1_9BACI</name>